<dbReference type="SUPFAM" id="SSF51338">
    <property type="entry name" value="Composite domain of metallo-dependent hydrolases"/>
    <property type="match status" value="1"/>
</dbReference>
<dbReference type="CDD" id="cd01297">
    <property type="entry name" value="D-aminoacylase"/>
    <property type="match status" value="1"/>
</dbReference>
<dbReference type="RefSeq" id="WP_160823990.1">
    <property type="nucleotide sequence ID" value="NZ_JBHSXS010000002.1"/>
</dbReference>
<evidence type="ECO:0000313" key="3">
    <source>
        <dbReference type="Proteomes" id="UP001596380"/>
    </source>
</evidence>
<dbReference type="InterPro" id="IPR050378">
    <property type="entry name" value="Metallo-dep_Hydrolases_sf"/>
</dbReference>
<dbReference type="InterPro" id="IPR032466">
    <property type="entry name" value="Metal_Hydrolase"/>
</dbReference>
<proteinExistence type="predicted"/>
<dbReference type="InterPro" id="IPR013108">
    <property type="entry name" value="Amidohydro_3"/>
</dbReference>
<dbReference type="Pfam" id="PF07969">
    <property type="entry name" value="Amidohydro_3"/>
    <property type="match status" value="1"/>
</dbReference>
<name>A0ABW2CCH2_9ACTN</name>
<protein>
    <submittedName>
        <fullName evidence="2">Amidohydrolase family protein</fullName>
    </submittedName>
</protein>
<evidence type="ECO:0000259" key="1">
    <source>
        <dbReference type="Pfam" id="PF07969"/>
    </source>
</evidence>
<dbReference type="EMBL" id="JBHSXS010000002">
    <property type="protein sequence ID" value="MFC6879349.1"/>
    <property type="molecule type" value="Genomic_DNA"/>
</dbReference>
<dbReference type="SUPFAM" id="SSF51556">
    <property type="entry name" value="Metallo-dependent hydrolases"/>
    <property type="match status" value="1"/>
</dbReference>
<dbReference type="InterPro" id="IPR011059">
    <property type="entry name" value="Metal-dep_hydrolase_composite"/>
</dbReference>
<dbReference type="PANTHER" id="PTHR11647">
    <property type="entry name" value="HYDRANTOINASE/DIHYDROPYRIMIDINASE FAMILY MEMBER"/>
    <property type="match status" value="1"/>
</dbReference>
<accession>A0ABW2CCH2</accession>
<dbReference type="PANTHER" id="PTHR11647:SF1">
    <property type="entry name" value="COLLAPSIN RESPONSE MEDIATOR PROTEIN"/>
    <property type="match status" value="1"/>
</dbReference>
<reference evidence="3" key="1">
    <citation type="journal article" date="2019" name="Int. J. Syst. Evol. Microbiol.">
        <title>The Global Catalogue of Microorganisms (GCM) 10K type strain sequencing project: providing services to taxonomists for standard genome sequencing and annotation.</title>
        <authorList>
            <consortium name="The Broad Institute Genomics Platform"/>
            <consortium name="The Broad Institute Genome Sequencing Center for Infectious Disease"/>
            <person name="Wu L."/>
            <person name="Ma J."/>
        </authorList>
    </citation>
    <scope>NUCLEOTIDE SEQUENCE [LARGE SCALE GENOMIC DNA]</scope>
    <source>
        <strain evidence="3">JCM 3369</strain>
    </source>
</reference>
<dbReference type="Proteomes" id="UP001596380">
    <property type="component" value="Unassembled WGS sequence"/>
</dbReference>
<feature type="domain" description="Amidohydrolase 3" evidence="1">
    <location>
        <begin position="44"/>
        <end position="550"/>
    </location>
</feature>
<gene>
    <name evidence="2" type="ORF">ACFQKB_06170</name>
</gene>
<evidence type="ECO:0000313" key="2">
    <source>
        <dbReference type="EMBL" id="MFC6879349.1"/>
    </source>
</evidence>
<comment type="caution">
    <text evidence="2">The sequence shown here is derived from an EMBL/GenBank/DDBJ whole genome shotgun (WGS) entry which is preliminary data.</text>
</comment>
<keyword evidence="3" id="KW-1185">Reference proteome</keyword>
<dbReference type="Gene3D" id="3.20.20.140">
    <property type="entry name" value="Metal-dependent hydrolases"/>
    <property type="match status" value="2"/>
</dbReference>
<organism evidence="2 3">
    <name type="scientific">Actinomadura yumaensis</name>
    <dbReference type="NCBI Taxonomy" id="111807"/>
    <lineage>
        <taxon>Bacteria</taxon>
        <taxon>Bacillati</taxon>
        <taxon>Actinomycetota</taxon>
        <taxon>Actinomycetes</taxon>
        <taxon>Streptosporangiales</taxon>
        <taxon>Thermomonosporaceae</taxon>
        <taxon>Actinomadura</taxon>
    </lineage>
</organism>
<sequence>MNDLVIKNARVVDGTGAAPYHADVAVTGDRISGIGRDVGAGRRTLDADGALLTPGFVDIHTHYDGQATWDPILAPSSWHGVTTVVVGNCGVGFAPVRPDRHEWLIGLMEGVEDIPGSALAEGITWEWESFPQFLDALERMPRTMDLGTQVPHGAVRAYVMGERGARNEPATAGDIAAMKAIVKQGVAAGALGFSTSRTLAHRAIDGEPVPGTFAAEEELFGIGEALRELGTGVYEIAPVGAAGEDVNAPPDEVRWMRRLSEATGRPVSFALLQVDAAPDLWRELMELSAGTEAQMFPQVAARPFGMLIGLETLHAFGDHPTYVSELSLLPLPERVARMRDPEVRARILAERPVEEDVLAGMVRGYLDRLFPLDGDRPDYEPAPDESVAARAAATGRDPLEMLYDLLLEDDGRNLMLLPLLNYSERSLDSVREMLTHPRAVLGLGDGGAHCGFICDASLPTTMLSHWARDRRRGETLPLEHVVRLMTRDTARLYGLADSGVIAEGTKADLNLIDFDRVANHRPEMLYDLPAGGRRLVQRADGYLATFVSGTQTFANGEHTGELPGRLVRGAHR</sequence>
<dbReference type="Gene3D" id="2.30.40.10">
    <property type="entry name" value="Urease, subunit C, domain 1"/>
    <property type="match status" value="1"/>
</dbReference>